<dbReference type="InterPro" id="IPR007197">
    <property type="entry name" value="rSAM"/>
</dbReference>
<feature type="domain" description="Radical SAM core" evidence="6">
    <location>
        <begin position="14"/>
        <end position="249"/>
    </location>
</feature>
<keyword evidence="3" id="KW-0479">Metal-binding</keyword>
<accession>A0A9D1TPW4</accession>
<dbReference type="InterPro" id="IPR058240">
    <property type="entry name" value="rSAM_sf"/>
</dbReference>
<dbReference type="EMBL" id="DXHV01000073">
    <property type="protein sequence ID" value="HIW01098.1"/>
    <property type="molecule type" value="Genomic_DNA"/>
</dbReference>
<organism evidence="7 8">
    <name type="scientific">Candidatus Desulfovibrio intestinipullorum</name>
    <dbReference type="NCBI Taxonomy" id="2838536"/>
    <lineage>
        <taxon>Bacteria</taxon>
        <taxon>Pseudomonadati</taxon>
        <taxon>Thermodesulfobacteriota</taxon>
        <taxon>Desulfovibrionia</taxon>
        <taxon>Desulfovibrionales</taxon>
        <taxon>Desulfovibrionaceae</taxon>
        <taxon>Desulfovibrio</taxon>
    </lineage>
</organism>
<proteinExistence type="predicted"/>
<dbReference type="InterPro" id="IPR051198">
    <property type="entry name" value="BchE-like"/>
</dbReference>
<comment type="cofactor">
    <cofactor evidence="1">
        <name>[4Fe-4S] cluster</name>
        <dbReference type="ChEBI" id="CHEBI:49883"/>
    </cofactor>
</comment>
<dbReference type="GO" id="GO:0005829">
    <property type="term" value="C:cytosol"/>
    <property type="evidence" value="ECO:0007669"/>
    <property type="project" value="TreeGrafter"/>
</dbReference>
<evidence type="ECO:0000256" key="1">
    <source>
        <dbReference type="ARBA" id="ARBA00001966"/>
    </source>
</evidence>
<dbReference type="InterPro" id="IPR023404">
    <property type="entry name" value="rSAM_horseshoe"/>
</dbReference>
<dbReference type="GO" id="GO:0003824">
    <property type="term" value="F:catalytic activity"/>
    <property type="evidence" value="ECO:0007669"/>
    <property type="project" value="InterPro"/>
</dbReference>
<dbReference type="SFLD" id="SFLDS00029">
    <property type="entry name" value="Radical_SAM"/>
    <property type="match status" value="1"/>
</dbReference>
<evidence type="ECO:0000256" key="5">
    <source>
        <dbReference type="ARBA" id="ARBA00023014"/>
    </source>
</evidence>
<dbReference type="GO" id="GO:0051536">
    <property type="term" value="F:iron-sulfur cluster binding"/>
    <property type="evidence" value="ECO:0007669"/>
    <property type="project" value="UniProtKB-KW"/>
</dbReference>
<evidence type="ECO:0000256" key="2">
    <source>
        <dbReference type="ARBA" id="ARBA00022691"/>
    </source>
</evidence>
<keyword evidence="4" id="KW-0408">Iron</keyword>
<protein>
    <submittedName>
        <fullName evidence="7">Radical SAM protein</fullName>
    </submittedName>
</protein>
<dbReference type="InterPro" id="IPR006638">
    <property type="entry name" value="Elp3/MiaA/NifB-like_rSAM"/>
</dbReference>
<dbReference type="Gene3D" id="3.80.30.20">
    <property type="entry name" value="tm_1862 like domain"/>
    <property type="match status" value="1"/>
</dbReference>
<sequence length="344" mass="38119">MYTIVLPWPAKARHKKIVPVFLPFAGCPARCLYCAQNLQTAEGGRSLQVLLQEARTMLEARRHKGLEPAEVAFYGGTFTAQREEALTACLEAVQGWRREGLILSWRCSTRPDALEESVLARMREAGCTCVELGIQSFDSAVLKTSLRGYDETVARKGLARVRALGFVLGVQLLPGLPGSTAQGFLQDVDCALDEGAAFLRYYPCLVVRSTGLARLYAEGRYIPWSTEDTLEALALGLAKAFARNVPVIRIGVAREESFEQHVLAGPRDPDLGTRALGRALLRILQQHVSHADRLVALHLPRSCQGYYLGHRKENREGLERLGVHSGVICWTQEEEVRILLQSKL</sequence>
<dbReference type="InterPro" id="IPR032432">
    <property type="entry name" value="Radical_SAM_C"/>
</dbReference>
<dbReference type="AlphaFoldDB" id="A0A9D1TPW4"/>
<dbReference type="SMART" id="SM00729">
    <property type="entry name" value="Elp3"/>
    <property type="match status" value="1"/>
</dbReference>
<name>A0A9D1TPW4_9BACT</name>
<gene>
    <name evidence="7" type="ORF">H9894_07920</name>
</gene>
<evidence type="ECO:0000256" key="3">
    <source>
        <dbReference type="ARBA" id="ARBA00022723"/>
    </source>
</evidence>
<evidence type="ECO:0000313" key="8">
    <source>
        <dbReference type="Proteomes" id="UP000886752"/>
    </source>
</evidence>
<dbReference type="PROSITE" id="PS51918">
    <property type="entry name" value="RADICAL_SAM"/>
    <property type="match status" value="1"/>
</dbReference>
<dbReference type="SFLD" id="SFLDG01086">
    <property type="entry name" value="elongater_protein-like"/>
    <property type="match status" value="1"/>
</dbReference>
<keyword evidence="5" id="KW-0411">Iron-sulfur</keyword>
<dbReference type="SFLD" id="SFLDG01082">
    <property type="entry name" value="B12-binding_domain_containing"/>
    <property type="match status" value="1"/>
</dbReference>
<dbReference type="Pfam" id="PF04055">
    <property type="entry name" value="Radical_SAM"/>
    <property type="match status" value="1"/>
</dbReference>
<evidence type="ECO:0000259" key="6">
    <source>
        <dbReference type="PROSITE" id="PS51918"/>
    </source>
</evidence>
<reference evidence="7" key="1">
    <citation type="journal article" date="2021" name="PeerJ">
        <title>Extensive microbial diversity within the chicken gut microbiome revealed by metagenomics and culture.</title>
        <authorList>
            <person name="Gilroy R."/>
            <person name="Ravi A."/>
            <person name="Getino M."/>
            <person name="Pursley I."/>
            <person name="Horton D.L."/>
            <person name="Alikhan N.F."/>
            <person name="Baker D."/>
            <person name="Gharbi K."/>
            <person name="Hall N."/>
            <person name="Watson M."/>
            <person name="Adriaenssens E.M."/>
            <person name="Foster-Nyarko E."/>
            <person name="Jarju S."/>
            <person name="Secka A."/>
            <person name="Antonio M."/>
            <person name="Oren A."/>
            <person name="Chaudhuri R.R."/>
            <person name="La Ragione R."/>
            <person name="Hildebrand F."/>
            <person name="Pallen M.J."/>
        </authorList>
    </citation>
    <scope>NUCLEOTIDE SEQUENCE</scope>
    <source>
        <strain evidence="7">ChiHecec2B26-446</strain>
    </source>
</reference>
<comment type="caution">
    <text evidence="7">The sequence shown here is derived from an EMBL/GenBank/DDBJ whole genome shotgun (WGS) entry which is preliminary data.</text>
</comment>
<dbReference type="CDD" id="cd01335">
    <property type="entry name" value="Radical_SAM"/>
    <property type="match status" value="1"/>
</dbReference>
<dbReference type="PANTHER" id="PTHR43409">
    <property type="entry name" value="ANAEROBIC MAGNESIUM-PROTOPORPHYRIN IX MONOMETHYL ESTER CYCLASE-RELATED"/>
    <property type="match status" value="1"/>
</dbReference>
<keyword evidence="2" id="KW-0949">S-adenosyl-L-methionine</keyword>
<reference evidence="7" key="2">
    <citation type="submission" date="2021-04" db="EMBL/GenBank/DDBJ databases">
        <authorList>
            <person name="Gilroy R."/>
        </authorList>
    </citation>
    <scope>NUCLEOTIDE SEQUENCE</scope>
    <source>
        <strain evidence="7">ChiHecec2B26-446</strain>
    </source>
</reference>
<evidence type="ECO:0000313" key="7">
    <source>
        <dbReference type="EMBL" id="HIW01098.1"/>
    </source>
</evidence>
<dbReference type="PANTHER" id="PTHR43409:SF16">
    <property type="entry name" value="SLR0320 PROTEIN"/>
    <property type="match status" value="1"/>
</dbReference>
<dbReference type="SUPFAM" id="SSF102114">
    <property type="entry name" value="Radical SAM enzymes"/>
    <property type="match status" value="1"/>
</dbReference>
<dbReference type="Proteomes" id="UP000886752">
    <property type="component" value="Unassembled WGS sequence"/>
</dbReference>
<dbReference type="Pfam" id="PF16199">
    <property type="entry name" value="Radical_SAM_C"/>
    <property type="match status" value="1"/>
</dbReference>
<evidence type="ECO:0000256" key="4">
    <source>
        <dbReference type="ARBA" id="ARBA00023004"/>
    </source>
</evidence>
<dbReference type="GO" id="GO:0046872">
    <property type="term" value="F:metal ion binding"/>
    <property type="evidence" value="ECO:0007669"/>
    <property type="project" value="UniProtKB-KW"/>
</dbReference>